<reference evidence="7" key="1">
    <citation type="submission" date="2021-03" db="EMBL/GenBank/DDBJ databases">
        <title>Genome sequencing and assembly of Tianweitania sediminis.</title>
        <authorList>
            <person name="Chhetri G."/>
        </authorList>
    </citation>
    <scope>NUCLEOTIDE SEQUENCE</scope>
    <source>
        <strain evidence="7">Z8</strain>
    </source>
</reference>
<feature type="compositionally biased region" description="Basic and acidic residues" evidence="5">
    <location>
        <begin position="85"/>
        <end position="97"/>
    </location>
</feature>
<evidence type="ECO:0008006" key="9">
    <source>
        <dbReference type="Google" id="ProtNLM"/>
    </source>
</evidence>
<feature type="compositionally biased region" description="Low complexity" evidence="5">
    <location>
        <begin position="124"/>
        <end position="134"/>
    </location>
</feature>
<dbReference type="SUPFAM" id="SSF57997">
    <property type="entry name" value="Tropomyosin"/>
    <property type="match status" value="1"/>
</dbReference>
<feature type="region of interest" description="Disordered" evidence="5">
    <location>
        <begin position="1"/>
        <end position="168"/>
    </location>
</feature>
<keyword evidence="2 6" id="KW-0812">Transmembrane</keyword>
<comment type="subcellular location">
    <subcellularLocation>
        <location evidence="1">Membrane</location>
    </subcellularLocation>
</comment>
<accession>A0A8J7QXI3</accession>
<organism evidence="7 8">
    <name type="scientific">Tianweitania sediminis</name>
    <dbReference type="NCBI Taxonomy" id="1502156"/>
    <lineage>
        <taxon>Bacteria</taxon>
        <taxon>Pseudomonadati</taxon>
        <taxon>Pseudomonadota</taxon>
        <taxon>Alphaproteobacteria</taxon>
        <taxon>Hyphomicrobiales</taxon>
        <taxon>Phyllobacteriaceae</taxon>
        <taxon>Tianweitania</taxon>
    </lineage>
</organism>
<dbReference type="EMBL" id="JAGIYY010000001">
    <property type="protein sequence ID" value="MBP0437570.1"/>
    <property type="molecule type" value="Genomic_DNA"/>
</dbReference>
<gene>
    <name evidence="7" type="ORF">J5Y06_02740</name>
</gene>
<keyword evidence="8" id="KW-1185">Reference proteome</keyword>
<evidence type="ECO:0000256" key="4">
    <source>
        <dbReference type="ARBA" id="ARBA00023136"/>
    </source>
</evidence>
<sequence>MVKPPSKRHSKSGREPVTIDHESTEAKITASPGDGGPFEGSPAGSASSFSEAEGSALSGQPERGPATQPGQTHEGAAGTSAQADRPVEDDALIDTHFDAQPQQGESTTPAHSSSDMLHADRQDAATADASSANDVGRSGTDESQLPPDPYDTPEPDVSTPVSDNNSTNRRAGAGIGALLAAAVAGGIISLAGYTALETAGVFGAETGRSAADIQSLRQDVAQLQSEAGAGANAGDIEELRSQVAALQEASGNDGSEQIDALATRVEDLSAQLSQVAENSAPQDLGPITGRLDSLETAVQNATQTQGGFEERFSSLQSSIDSMQSSIATLEQRVEERANHPRLALAITASALKAAIDRGQSFQTELEAYTQAASDPSEVEPLRDMAESGVPTRAAIADSLPQAADAMVAAGRSTPEDGGVFDRLWSSAASVVDVRPVGANVQGNAPAAVVARLEAAVRAGDYARALNEYEALPDASKQAGADFIAKVRARQTADDLVSKALNEALKA</sequence>
<dbReference type="AlphaFoldDB" id="A0A8J7QXI3"/>
<evidence type="ECO:0000256" key="1">
    <source>
        <dbReference type="ARBA" id="ARBA00004370"/>
    </source>
</evidence>
<evidence type="ECO:0000256" key="2">
    <source>
        <dbReference type="ARBA" id="ARBA00022692"/>
    </source>
</evidence>
<dbReference type="Gene3D" id="1.10.287.1490">
    <property type="match status" value="1"/>
</dbReference>
<name>A0A8J7QXI3_9HYPH</name>
<evidence type="ECO:0000313" key="7">
    <source>
        <dbReference type="EMBL" id="MBP0437570.1"/>
    </source>
</evidence>
<feature type="transmembrane region" description="Helical" evidence="6">
    <location>
        <begin position="175"/>
        <end position="196"/>
    </location>
</feature>
<dbReference type="InterPro" id="IPR019133">
    <property type="entry name" value="MIC60"/>
</dbReference>
<feature type="compositionally biased region" description="Polar residues" evidence="5">
    <location>
        <begin position="159"/>
        <end position="168"/>
    </location>
</feature>
<keyword evidence="3 6" id="KW-1133">Transmembrane helix</keyword>
<dbReference type="GO" id="GO:0016020">
    <property type="term" value="C:membrane"/>
    <property type="evidence" value="ECO:0007669"/>
    <property type="project" value="UniProtKB-SubCell"/>
</dbReference>
<proteinExistence type="predicted"/>
<feature type="compositionally biased region" description="Basic residues" evidence="5">
    <location>
        <begin position="1"/>
        <end position="11"/>
    </location>
</feature>
<dbReference type="Proteomes" id="UP000666240">
    <property type="component" value="Unassembled WGS sequence"/>
</dbReference>
<dbReference type="RefSeq" id="WP_209333566.1">
    <property type="nucleotide sequence ID" value="NZ_JAGIYY010000001.1"/>
</dbReference>
<evidence type="ECO:0000256" key="3">
    <source>
        <dbReference type="ARBA" id="ARBA00022989"/>
    </source>
</evidence>
<feature type="compositionally biased region" description="Low complexity" evidence="5">
    <location>
        <begin position="39"/>
        <end position="59"/>
    </location>
</feature>
<evidence type="ECO:0000313" key="8">
    <source>
        <dbReference type="Proteomes" id="UP000666240"/>
    </source>
</evidence>
<keyword evidence="4 6" id="KW-0472">Membrane</keyword>
<feature type="compositionally biased region" description="Basic and acidic residues" evidence="5">
    <location>
        <begin position="12"/>
        <end position="25"/>
    </location>
</feature>
<protein>
    <recommendedName>
        <fullName evidence="9">Phage tail protein</fullName>
    </recommendedName>
</protein>
<feature type="compositionally biased region" description="Polar residues" evidence="5">
    <location>
        <begin position="100"/>
        <end position="115"/>
    </location>
</feature>
<dbReference type="Pfam" id="PF09731">
    <property type="entry name" value="Mitofilin"/>
    <property type="match status" value="1"/>
</dbReference>
<evidence type="ECO:0000256" key="6">
    <source>
        <dbReference type="SAM" id="Phobius"/>
    </source>
</evidence>
<comment type="caution">
    <text evidence="7">The sequence shown here is derived from an EMBL/GenBank/DDBJ whole genome shotgun (WGS) entry which is preliminary data.</text>
</comment>
<evidence type="ECO:0000256" key="5">
    <source>
        <dbReference type="SAM" id="MobiDB-lite"/>
    </source>
</evidence>